<dbReference type="PANTHER" id="PTHR21015">
    <property type="entry name" value="UDP-N-ACETYLGLUCOSAMINE--N-ACETYLMURAMYL-(PENTAPEPTIDE) PYROPHOSPHORYL-UNDECAPRENOL N-ACETYLGLUCOSAMINE TRANSFERASE 1"/>
    <property type="match status" value="1"/>
</dbReference>
<dbReference type="RefSeq" id="WP_386054954.1">
    <property type="nucleotide sequence ID" value="NZ_JBHTKH010000027.1"/>
</dbReference>
<gene>
    <name evidence="1" type="ORF">ACFQ2V_21040</name>
</gene>
<evidence type="ECO:0000313" key="1">
    <source>
        <dbReference type="EMBL" id="MFD1056800.1"/>
    </source>
</evidence>
<evidence type="ECO:0000313" key="2">
    <source>
        <dbReference type="Proteomes" id="UP001597046"/>
    </source>
</evidence>
<name>A0ABW3N5R4_9MICO</name>
<dbReference type="Proteomes" id="UP001597046">
    <property type="component" value="Unassembled WGS sequence"/>
</dbReference>
<proteinExistence type="predicted"/>
<dbReference type="SUPFAM" id="SSF53756">
    <property type="entry name" value="UDP-Glycosyltransferase/glycogen phosphorylase"/>
    <property type="match status" value="1"/>
</dbReference>
<organism evidence="1 2">
    <name type="scientific">Terrabacter terrigena</name>
    <dbReference type="NCBI Taxonomy" id="574718"/>
    <lineage>
        <taxon>Bacteria</taxon>
        <taxon>Bacillati</taxon>
        <taxon>Actinomycetota</taxon>
        <taxon>Actinomycetes</taxon>
        <taxon>Micrococcales</taxon>
        <taxon>Intrasporangiaceae</taxon>
        <taxon>Terrabacter</taxon>
    </lineage>
</organism>
<keyword evidence="2" id="KW-1185">Reference proteome</keyword>
<protein>
    <submittedName>
        <fullName evidence="1">Glycosyltransferase family protein</fullName>
    </submittedName>
</protein>
<sequence length="372" mass="40155">MGRYVFSSHDGFGLGHTRRNALIAREVARLDPTAEIVLVTGVQRPPAWLEDPRFSVVRVPSLIKDQTGSYGCEGMDFRTAVAERARVFGSLVADLRPDVVVVDRHPFGTAGELRPGLAEARRQGATILLGLRDVLDDTATVRRELQGPGWQGVGDVYDELLVFGSPLLCDHERDYGLPYPARYCGWVVERPARQVRDKSTVVVSAGGGGDGETLFRLGIEALRRRPALRGVVTAGPYAGDWLRRLVRGDRELAGRLELRRGGGSTVDLFAGAGAVVQMCGYNSTVEALAAGQRAILVPRRAPRREQAIRAGRLASLGLADVLDETATPEEVAWLLDQPRRLSQKACARAGISFDGATLAAQAVTSRALEAVA</sequence>
<dbReference type="PANTHER" id="PTHR21015:SF28">
    <property type="entry name" value="SLL1722 PROTEIN"/>
    <property type="match status" value="1"/>
</dbReference>
<comment type="caution">
    <text evidence="1">The sequence shown here is derived from an EMBL/GenBank/DDBJ whole genome shotgun (WGS) entry which is preliminary data.</text>
</comment>
<reference evidence="2" key="1">
    <citation type="journal article" date="2019" name="Int. J. Syst. Evol. Microbiol.">
        <title>The Global Catalogue of Microorganisms (GCM) 10K type strain sequencing project: providing services to taxonomists for standard genome sequencing and annotation.</title>
        <authorList>
            <consortium name="The Broad Institute Genomics Platform"/>
            <consortium name="The Broad Institute Genome Sequencing Center for Infectious Disease"/>
            <person name="Wu L."/>
            <person name="Ma J."/>
        </authorList>
    </citation>
    <scope>NUCLEOTIDE SEQUENCE [LARGE SCALE GENOMIC DNA]</scope>
    <source>
        <strain evidence="2">CCUG 57508</strain>
    </source>
</reference>
<dbReference type="EMBL" id="JBHTKH010000027">
    <property type="protein sequence ID" value="MFD1056800.1"/>
    <property type="molecule type" value="Genomic_DNA"/>
</dbReference>
<dbReference type="Gene3D" id="3.40.50.2000">
    <property type="entry name" value="Glycogen Phosphorylase B"/>
    <property type="match status" value="1"/>
</dbReference>
<accession>A0ABW3N5R4</accession>